<dbReference type="PROSITE" id="PS51257">
    <property type="entry name" value="PROKAR_LIPOPROTEIN"/>
    <property type="match status" value="1"/>
</dbReference>
<proteinExistence type="predicted"/>
<protein>
    <recommendedName>
        <fullName evidence="3">Secreted protein</fullName>
    </recommendedName>
</protein>
<evidence type="ECO:0000313" key="2">
    <source>
        <dbReference type="Proteomes" id="UP000238348"/>
    </source>
</evidence>
<name>A0A2L0F331_SORCE</name>
<reference evidence="1 2" key="1">
    <citation type="submission" date="2015-09" db="EMBL/GenBank/DDBJ databases">
        <title>Sorangium comparison.</title>
        <authorList>
            <person name="Zaburannyi N."/>
            <person name="Bunk B."/>
            <person name="Overmann J."/>
            <person name="Mueller R."/>
        </authorList>
    </citation>
    <scope>NUCLEOTIDE SEQUENCE [LARGE SCALE GENOMIC DNA]</scope>
    <source>
        <strain evidence="1 2">So ce26</strain>
    </source>
</reference>
<dbReference type="AlphaFoldDB" id="A0A2L0F331"/>
<sequence length="165" mass="16884">MKTAELRTIPLVTAAALLLIAAGCKDEENLNACHELCKNRILCEEERGNSPPSQTGCETACLGLKGEELVARTEVCVDKASCDYVACVDSDIPAACSTLCENQILCEEERGNSPPSKASCEIECLESQGSDGEAPAEACEDETSCDYVACASSGGGGGGGGGAAP</sequence>
<dbReference type="Proteomes" id="UP000238348">
    <property type="component" value="Chromosome"/>
</dbReference>
<organism evidence="1 2">
    <name type="scientific">Sorangium cellulosum</name>
    <name type="common">Polyangium cellulosum</name>
    <dbReference type="NCBI Taxonomy" id="56"/>
    <lineage>
        <taxon>Bacteria</taxon>
        <taxon>Pseudomonadati</taxon>
        <taxon>Myxococcota</taxon>
        <taxon>Polyangia</taxon>
        <taxon>Polyangiales</taxon>
        <taxon>Polyangiaceae</taxon>
        <taxon>Sorangium</taxon>
    </lineage>
</organism>
<evidence type="ECO:0000313" key="1">
    <source>
        <dbReference type="EMBL" id="AUX45984.1"/>
    </source>
</evidence>
<dbReference type="EMBL" id="CP012673">
    <property type="protein sequence ID" value="AUX45984.1"/>
    <property type="molecule type" value="Genomic_DNA"/>
</dbReference>
<evidence type="ECO:0008006" key="3">
    <source>
        <dbReference type="Google" id="ProtNLM"/>
    </source>
</evidence>
<dbReference type="RefSeq" id="WP_234022786.1">
    <property type="nucleotide sequence ID" value="NZ_CP012673.1"/>
</dbReference>
<gene>
    <name evidence="1" type="ORF">SOCE26_074870</name>
</gene>
<accession>A0A2L0F331</accession>